<proteinExistence type="predicted"/>
<dbReference type="Proteomes" id="UP000595064">
    <property type="component" value="Plasmid unnamed"/>
</dbReference>
<dbReference type="RefSeq" id="WP_143044582.1">
    <property type="nucleotide sequence ID" value="NZ_CP065749.1"/>
</dbReference>
<dbReference type="AlphaFoldDB" id="A0A1H3N7J5"/>
<sequence length="65" mass="7676">MSKFYIRAREARENDVLCFGNPKREIRVERVSHNSSGRIGFHANSDTWTAYFNPNDRVRIKARAY</sequence>
<name>A0A1H3N7J5_9BURK</name>
<evidence type="ECO:0000313" key="1">
    <source>
        <dbReference type="EMBL" id="QPS84836.1"/>
    </source>
</evidence>
<dbReference type="Proteomes" id="UP000183417">
    <property type="component" value="Unassembled WGS sequence"/>
</dbReference>
<accession>A0A1H3N7J5</accession>
<keyword evidence="1" id="KW-0614">Plasmid</keyword>
<geneLocation type="plasmid" evidence="1 4">
    <name>unnamed</name>
</geneLocation>
<dbReference type="EMBL" id="CP065749">
    <property type="protein sequence ID" value="QPS84836.1"/>
    <property type="molecule type" value="Genomic_DNA"/>
</dbReference>
<reference evidence="1 4" key="2">
    <citation type="submission" date="2020-12" db="EMBL/GenBank/DDBJ databases">
        <title>FDA dAtabase for Regulatory Grade micrObial Sequences (FDA-ARGOS): Supporting development and validation of Infectious Disease Dx tests.</title>
        <authorList>
            <person name="Sproer C."/>
            <person name="Gronow S."/>
            <person name="Severitt S."/>
            <person name="Schroder I."/>
            <person name="Tallon L."/>
            <person name="Sadzewicz L."/>
            <person name="Zhao X."/>
            <person name="Boylan J."/>
            <person name="Ott S."/>
            <person name="Bowen H."/>
            <person name="Vavikolanu K."/>
            <person name="Mehta A."/>
            <person name="Aluvathingal J."/>
            <person name="Nadendla S."/>
            <person name="Lowell S."/>
            <person name="Myers T."/>
            <person name="Yan Y."/>
            <person name="Sichtig H."/>
        </authorList>
    </citation>
    <scope>NUCLEOTIDE SEQUENCE [LARGE SCALE GENOMIC DNA]</scope>
    <source>
        <strain evidence="1 4">FDAARGOS_890</strain>
        <plasmid evidence="1 4">unnamed</plasmid>
    </source>
</reference>
<evidence type="ECO:0000313" key="4">
    <source>
        <dbReference type="Proteomes" id="UP000595064"/>
    </source>
</evidence>
<protein>
    <submittedName>
        <fullName evidence="2">Uncharacterized protein</fullName>
    </submittedName>
</protein>
<dbReference type="GeneID" id="94689076"/>
<keyword evidence="4" id="KW-1185">Reference proteome</keyword>
<reference evidence="2 3" key="1">
    <citation type="submission" date="2016-10" db="EMBL/GenBank/DDBJ databases">
        <authorList>
            <person name="de Groot N.N."/>
        </authorList>
    </citation>
    <scope>NUCLEOTIDE SEQUENCE [LARGE SCALE GENOMIC DNA]</scope>
    <source>
        <strain evidence="2 3">LMG 24775</strain>
    </source>
</reference>
<dbReference type="EMBL" id="FNPE01000008">
    <property type="protein sequence ID" value="SDY84921.1"/>
    <property type="molecule type" value="Genomic_DNA"/>
</dbReference>
<evidence type="ECO:0000313" key="2">
    <source>
        <dbReference type="EMBL" id="SDY84921.1"/>
    </source>
</evidence>
<evidence type="ECO:0000313" key="3">
    <source>
        <dbReference type="Proteomes" id="UP000183417"/>
    </source>
</evidence>
<gene>
    <name evidence="1" type="ORF">I6G47_32300</name>
    <name evidence="2" type="ORF">SAMN05421547_108212</name>
</gene>
<organism evidence="2 3">
    <name type="scientific">Delftia lacustris</name>
    <dbReference type="NCBI Taxonomy" id="558537"/>
    <lineage>
        <taxon>Bacteria</taxon>
        <taxon>Pseudomonadati</taxon>
        <taxon>Pseudomonadota</taxon>
        <taxon>Betaproteobacteria</taxon>
        <taxon>Burkholderiales</taxon>
        <taxon>Comamonadaceae</taxon>
        <taxon>Delftia</taxon>
    </lineage>
</organism>
<dbReference type="KEGG" id="dla:I6G47_32300"/>